<organism evidence="2 3">
    <name type="scientific">Klebsormidium nitens</name>
    <name type="common">Green alga</name>
    <name type="synonym">Ulothrix nitens</name>
    <dbReference type="NCBI Taxonomy" id="105231"/>
    <lineage>
        <taxon>Eukaryota</taxon>
        <taxon>Viridiplantae</taxon>
        <taxon>Streptophyta</taxon>
        <taxon>Klebsormidiophyceae</taxon>
        <taxon>Klebsormidiales</taxon>
        <taxon>Klebsormidiaceae</taxon>
        <taxon>Klebsormidium</taxon>
    </lineage>
</organism>
<dbReference type="InterPro" id="IPR006553">
    <property type="entry name" value="Leu-rich_rpt_Cys-con_subtyp"/>
</dbReference>
<dbReference type="EMBL" id="DF237088">
    <property type="protein sequence ID" value="GAQ83189.1"/>
    <property type="molecule type" value="Genomic_DNA"/>
</dbReference>
<dbReference type="InterPro" id="IPR032675">
    <property type="entry name" value="LRR_dom_sf"/>
</dbReference>
<evidence type="ECO:0000256" key="1">
    <source>
        <dbReference type="ARBA" id="ARBA00022737"/>
    </source>
</evidence>
<proteinExistence type="predicted"/>
<keyword evidence="1" id="KW-0677">Repeat</keyword>
<dbReference type="Proteomes" id="UP000054558">
    <property type="component" value="Unassembled WGS sequence"/>
</dbReference>
<dbReference type="Gene3D" id="3.80.10.10">
    <property type="entry name" value="Ribonuclease Inhibitor"/>
    <property type="match status" value="2"/>
</dbReference>
<gene>
    <name evidence="2" type="ORF">KFL_001390070</name>
</gene>
<dbReference type="OMA" id="IKNCGMK"/>
<accession>A0A1Y1I173</accession>
<dbReference type="SUPFAM" id="SSF52047">
    <property type="entry name" value="RNI-like"/>
    <property type="match status" value="1"/>
</dbReference>
<dbReference type="SMART" id="SM00367">
    <property type="entry name" value="LRR_CC"/>
    <property type="match status" value="5"/>
</dbReference>
<protein>
    <submittedName>
        <fullName evidence="2">Uncharacterized protein</fullName>
    </submittedName>
</protein>
<dbReference type="InterPro" id="IPR052201">
    <property type="entry name" value="LRR-containing_regulator"/>
</dbReference>
<name>A0A1Y1I173_KLENI</name>
<dbReference type="InterPro" id="IPR001611">
    <property type="entry name" value="Leu-rich_rpt"/>
</dbReference>
<dbReference type="SMART" id="SM00368">
    <property type="entry name" value="LRR_RI"/>
    <property type="match status" value="8"/>
</dbReference>
<dbReference type="PANTHER" id="PTHR24111">
    <property type="entry name" value="LEUCINE-RICH REPEAT-CONTAINING PROTEIN 34"/>
    <property type="match status" value="1"/>
</dbReference>
<sequence>MEAFKELYVEKCRDFLCEPISLLTEALQRAIESRKPLTTLKLNGNRKELFSKRLEYMQVFALTEALHDETQIVSLDLSYNNIDDAGAATIARLLKFNSSLQSLNLEHNNITGEGVKQLAASLQAAEGGGLALRSLNLRGNPLEDAGGMALADMLKSVIYIANVLQQSNRALQKLNLDNPRLFSLQEETASHIARMLANTSSLQEVKLGKHAMRDAGLETLLTYGMIRNKSIDSLDLRCNQISETSAANLARLLGESPNLRTLNLACNRIGDAGAAGLAEGLLLTPSLTSLDLSHCSIKDSGLLSIAEALKLNRTVIHLKLWGNEFGQAAAAAFDALFKDKQRPILKIDFMLYSVDGQYQVAQKQAPS</sequence>
<dbReference type="AlphaFoldDB" id="A0A1Y1I173"/>
<keyword evidence="3" id="KW-1185">Reference proteome</keyword>
<evidence type="ECO:0000313" key="2">
    <source>
        <dbReference type="EMBL" id="GAQ83189.1"/>
    </source>
</evidence>
<dbReference type="STRING" id="105231.A0A1Y1I173"/>
<reference evidence="2 3" key="1">
    <citation type="journal article" date="2014" name="Nat. Commun.">
        <title>Klebsormidium flaccidum genome reveals primary factors for plant terrestrial adaptation.</title>
        <authorList>
            <person name="Hori K."/>
            <person name="Maruyama F."/>
            <person name="Fujisawa T."/>
            <person name="Togashi T."/>
            <person name="Yamamoto N."/>
            <person name="Seo M."/>
            <person name="Sato S."/>
            <person name="Yamada T."/>
            <person name="Mori H."/>
            <person name="Tajima N."/>
            <person name="Moriyama T."/>
            <person name="Ikeuchi M."/>
            <person name="Watanabe M."/>
            <person name="Wada H."/>
            <person name="Kobayashi K."/>
            <person name="Saito M."/>
            <person name="Masuda T."/>
            <person name="Sasaki-Sekimoto Y."/>
            <person name="Mashiguchi K."/>
            <person name="Awai K."/>
            <person name="Shimojima M."/>
            <person name="Masuda S."/>
            <person name="Iwai M."/>
            <person name="Nobusawa T."/>
            <person name="Narise T."/>
            <person name="Kondo S."/>
            <person name="Saito H."/>
            <person name="Sato R."/>
            <person name="Murakawa M."/>
            <person name="Ihara Y."/>
            <person name="Oshima-Yamada Y."/>
            <person name="Ohtaka K."/>
            <person name="Satoh M."/>
            <person name="Sonobe K."/>
            <person name="Ishii M."/>
            <person name="Ohtani R."/>
            <person name="Kanamori-Sato M."/>
            <person name="Honoki R."/>
            <person name="Miyazaki D."/>
            <person name="Mochizuki H."/>
            <person name="Umetsu J."/>
            <person name="Higashi K."/>
            <person name="Shibata D."/>
            <person name="Kamiya Y."/>
            <person name="Sato N."/>
            <person name="Nakamura Y."/>
            <person name="Tabata S."/>
            <person name="Ida S."/>
            <person name="Kurokawa K."/>
            <person name="Ohta H."/>
        </authorList>
    </citation>
    <scope>NUCLEOTIDE SEQUENCE [LARGE SCALE GENOMIC DNA]</scope>
    <source>
        <strain evidence="2 3">NIES-2285</strain>
    </source>
</reference>
<evidence type="ECO:0000313" key="3">
    <source>
        <dbReference type="Proteomes" id="UP000054558"/>
    </source>
</evidence>
<dbReference type="OrthoDB" id="523874at2759"/>
<dbReference type="PANTHER" id="PTHR24111:SF0">
    <property type="entry name" value="LEUCINE-RICH REPEAT-CONTAINING PROTEIN"/>
    <property type="match status" value="1"/>
</dbReference>
<dbReference type="Pfam" id="PF13516">
    <property type="entry name" value="LRR_6"/>
    <property type="match status" value="5"/>
</dbReference>